<evidence type="ECO:0000313" key="1">
    <source>
        <dbReference type="EMBL" id="JAP45915.1"/>
    </source>
</evidence>
<dbReference type="AlphaFoldDB" id="A0A0X3P224"/>
<protein>
    <submittedName>
        <fullName evidence="1">Uncharacterized protein</fullName>
    </submittedName>
</protein>
<accession>A0A0X3P224</accession>
<proteinExistence type="predicted"/>
<sequence>MWEIAEACVWRAAYRVQTFKTLQRGWESGCHPCAAGWVPYNTRKLTSEQSSGTKKAGDSGWSGISSRRKALFVSHKRDTACNRAVNSLDQPLNLHKLFSHRCYKLPHYFTGFSHL</sequence>
<reference evidence="1" key="1">
    <citation type="submission" date="2016-01" db="EMBL/GenBank/DDBJ databases">
        <title>Reference transcriptome for the parasite Schistocephalus solidus: insights into the molecular evolution of parasitism.</title>
        <authorList>
            <person name="Hebert F.O."/>
            <person name="Grambauer S."/>
            <person name="Barber I."/>
            <person name="Landry C.R."/>
            <person name="Aubin-Horth N."/>
        </authorList>
    </citation>
    <scope>NUCLEOTIDE SEQUENCE</scope>
</reference>
<gene>
    <name evidence="1" type="ORF">TR167035</name>
</gene>
<name>A0A0X3P224_SCHSO</name>
<dbReference type="EMBL" id="GEEE01017310">
    <property type="protein sequence ID" value="JAP45915.1"/>
    <property type="molecule type" value="Transcribed_RNA"/>
</dbReference>
<organism evidence="1">
    <name type="scientific">Schistocephalus solidus</name>
    <name type="common">Tapeworm</name>
    <dbReference type="NCBI Taxonomy" id="70667"/>
    <lineage>
        <taxon>Eukaryota</taxon>
        <taxon>Metazoa</taxon>
        <taxon>Spiralia</taxon>
        <taxon>Lophotrochozoa</taxon>
        <taxon>Platyhelminthes</taxon>
        <taxon>Cestoda</taxon>
        <taxon>Eucestoda</taxon>
        <taxon>Diphyllobothriidea</taxon>
        <taxon>Diphyllobothriidae</taxon>
        <taxon>Schistocephalus</taxon>
    </lineage>
</organism>